<keyword evidence="1" id="KW-0472">Membrane</keyword>
<proteinExistence type="predicted"/>
<feature type="transmembrane region" description="Helical" evidence="1">
    <location>
        <begin position="47"/>
        <end position="68"/>
    </location>
</feature>
<keyword evidence="3" id="KW-1185">Reference proteome</keyword>
<keyword evidence="1" id="KW-1133">Transmembrane helix</keyword>
<reference evidence="3" key="1">
    <citation type="journal article" date="2011" name="Proc. Natl. Acad. Sci. U.S.A.">
        <title>Obligate biotrophy features unraveled by the genomic analysis of rust fungi.</title>
        <authorList>
            <person name="Duplessis S."/>
            <person name="Cuomo C.A."/>
            <person name="Lin Y.-C."/>
            <person name="Aerts A."/>
            <person name="Tisserant E."/>
            <person name="Veneault-Fourrey C."/>
            <person name="Joly D.L."/>
            <person name="Hacquard S."/>
            <person name="Amselem J."/>
            <person name="Cantarel B.L."/>
            <person name="Chiu R."/>
            <person name="Coutinho P.M."/>
            <person name="Feau N."/>
            <person name="Field M."/>
            <person name="Frey P."/>
            <person name="Gelhaye E."/>
            <person name="Goldberg J."/>
            <person name="Grabherr M.G."/>
            <person name="Kodira C.D."/>
            <person name="Kohler A."/>
            <person name="Kuees U."/>
            <person name="Lindquist E.A."/>
            <person name="Lucas S.M."/>
            <person name="Mago R."/>
            <person name="Mauceli E."/>
            <person name="Morin E."/>
            <person name="Murat C."/>
            <person name="Pangilinan J.L."/>
            <person name="Park R."/>
            <person name="Pearson M."/>
            <person name="Quesneville H."/>
            <person name="Rouhier N."/>
            <person name="Sakthikumar S."/>
            <person name="Salamov A.A."/>
            <person name="Schmutz J."/>
            <person name="Selles B."/>
            <person name="Shapiro H."/>
            <person name="Tanguay P."/>
            <person name="Tuskan G.A."/>
            <person name="Henrissat B."/>
            <person name="Van de Peer Y."/>
            <person name="Rouze P."/>
            <person name="Ellis J.G."/>
            <person name="Dodds P.N."/>
            <person name="Schein J.E."/>
            <person name="Zhong S."/>
            <person name="Hamelin R.C."/>
            <person name="Grigoriev I.V."/>
            <person name="Szabo L.J."/>
            <person name="Martin F."/>
        </authorList>
    </citation>
    <scope>NUCLEOTIDE SEQUENCE [LARGE SCALE GENOMIC DNA]</scope>
    <source>
        <strain evidence="3">98AG31 / pathotype 3-4-7</strain>
    </source>
</reference>
<dbReference type="Proteomes" id="UP000001072">
    <property type="component" value="Unassembled WGS sequence"/>
</dbReference>
<name>F4REC2_MELLP</name>
<organism evidence="3">
    <name type="scientific">Melampsora larici-populina (strain 98AG31 / pathotype 3-4-7)</name>
    <name type="common">Poplar leaf rust fungus</name>
    <dbReference type="NCBI Taxonomy" id="747676"/>
    <lineage>
        <taxon>Eukaryota</taxon>
        <taxon>Fungi</taxon>
        <taxon>Dikarya</taxon>
        <taxon>Basidiomycota</taxon>
        <taxon>Pucciniomycotina</taxon>
        <taxon>Pucciniomycetes</taxon>
        <taxon>Pucciniales</taxon>
        <taxon>Melampsoraceae</taxon>
        <taxon>Melampsora</taxon>
    </lineage>
</organism>
<dbReference type="OrthoDB" id="10421263at2759"/>
<protein>
    <submittedName>
        <fullName evidence="2">Uncharacterized protein</fullName>
    </submittedName>
</protein>
<keyword evidence="1" id="KW-0812">Transmembrane</keyword>
<dbReference type="HOGENOM" id="CLU_1845536_0_0_1"/>
<dbReference type="InParanoid" id="F4REC2"/>
<dbReference type="KEGG" id="mlr:MELLADRAFT_74406"/>
<gene>
    <name evidence="2" type="ORF">MELLADRAFT_74406</name>
</gene>
<feature type="transmembrane region" description="Helical" evidence="1">
    <location>
        <begin position="88"/>
        <end position="109"/>
    </location>
</feature>
<evidence type="ECO:0000313" key="2">
    <source>
        <dbReference type="EMBL" id="EGG09294.1"/>
    </source>
</evidence>
<evidence type="ECO:0000256" key="1">
    <source>
        <dbReference type="SAM" id="Phobius"/>
    </source>
</evidence>
<evidence type="ECO:0000313" key="3">
    <source>
        <dbReference type="Proteomes" id="UP000001072"/>
    </source>
</evidence>
<dbReference type="EMBL" id="GL883098">
    <property type="protein sequence ID" value="EGG09294.1"/>
    <property type="molecule type" value="Genomic_DNA"/>
</dbReference>
<dbReference type="RefSeq" id="XP_007407654.1">
    <property type="nucleotide sequence ID" value="XM_007407592.1"/>
</dbReference>
<dbReference type="VEuPathDB" id="FungiDB:MELLADRAFT_74406"/>
<dbReference type="GeneID" id="18932557"/>
<sequence length="139" mass="16069">MSNSILLKLIDFVTHLDRNGNPYKETALFITNQLRTPLPKWARYVEWSLGFPLLLILFQSIHLIILRIKRKKFYFFKMNYLGLIRINISVHCSFALAIYSILSIISIALREFVLAGYDVHGWLDAILGAKSLLLLSASW</sequence>
<accession>F4REC2</accession>
<dbReference type="AlphaFoldDB" id="F4REC2"/>